<dbReference type="GeneID" id="56059192"/>
<protein>
    <submittedName>
        <fullName evidence="1">Uncharacterized protein</fullName>
    </submittedName>
</protein>
<dbReference type="KEGG" id="ncl:C5F47_04165"/>
<evidence type="ECO:0000313" key="1">
    <source>
        <dbReference type="EMBL" id="QLH02802.1"/>
    </source>
</evidence>
<dbReference type="AlphaFoldDB" id="A0A7D5R6H2"/>
<reference evidence="1 2" key="1">
    <citation type="submission" date="2018-02" db="EMBL/GenBank/DDBJ databases">
        <title>Complete genome of Nitrosopumilus cobalaminigenes HCA1.</title>
        <authorList>
            <person name="Qin W."/>
            <person name="Zheng Y."/>
            <person name="Stahl D.A."/>
        </authorList>
    </citation>
    <scope>NUCLEOTIDE SEQUENCE [LARGE SCALE GENOMIC DNA]</scope>
    <source>
        <strain evidence="1 2">HCA1</strain>
    </source>
</reference>
<dbReference type="EMBL" id="CP026993">
    <property type="protein sequence ID" value="QLH02802.1"/>
    <property type="molecule type" value="Genomic_DNA"/>
</dbReference>
<organism evidence="1 2">
    <name type="scientific">Nitrosopumilus cobalaminigenes</name>
    <dbReference type="NCBI Taxonomy" id="1470066"/>
    <lineage>
        <taxon>Archaea</taxon>
        <taxon>Nitrososphaerota</taxon>
        <taxon>Nitrososphaeria</taxon>
        <taxon>Nitrosopumilales</taxon>
        <taxon>Nitrosopumilaceae</taxon>
        <taxon>Nitrosopumilus</taxon>
    </lineage>
</organism>
<keyword evidence="2" id="KW-1185">Reference proteome</keyword>
<evidence type="ECO:0000313" key="2">
    <source>
        <dbReference type="Proteomes" id="UP000509771"/>
    </source>
</evidence>
<proteinExistence type="predicted"/>
<sequence>MSFEPNYKATLVILNDIERNGLVQFNKEYADEKFFKNFMKFRKVFSHSISELITNLDTFEIKHEEMTSFMVYSEMSFINSHLDAIKKFLKIIINPIKLDDGFGKDTTLQQMVDRICKKMNYNQKLQNSIRGLFLLDFKDAITQEHFVIEKTGYLIINPNDSKMQKQFDIKDLADYSSQAMEILAAMFDWSNGITKNQEKKPDKLDDIVSDLAKQVQELDKKLDKIS</sequence>
<dbReference type="Proteomes" id="UP000509771">
    <property type="component" value="Chromosome"/>
</dbReference>
<accession>A0A7D5R6H2</accession>
<name>A0A7D5R6H2_9ARCH</name>
<dbReference type="OrthoDB" id="2930at2157"/>
<dbReference type="RefSeq" id="WP_179361646.1">
    <property type="nucleotide sequence ID" value="NZ_CP026993.1"/>
</dbReference>
<gene>
    <name evidence="1" type="ORF">C5F47_04165</name>
</gene>